<sequence>MWTRNLLVKALLVASICNVLLESIFRGDDFQERIFTCWYVARCYDKEVSNEGVLLLVTVTR</sequence>
<evidence type="ECO:0000313" key="2">
    <source>
        <dbReference type="EMBL" id="PNX68191.1"/>
    </source>
</evidence>
<organism evidence="2 3">
    <name type="scientific">Trifolium pratense</name>
    <name type="common">Red clover</name>
    <dbReference type="NCBI Taxonomy" id="57577"/>
    <lineage>
        <taxon>Eukaryota</taxon>
        <taxon>Viridiplantae</taxon>
        <taxon>Streptophyta</taxon>
        <taxon>Embryophyta</taxon>
        <taxon>Tracheophyta</taxon>
        <taxon>Spermatophyta</taxon>
        <taxon>Magnoliopsida</taxon>
        <taxon>eudicotyledons</taxon>
        <taxon>Gunneridae</taxon>
        <taxon>Pentapetalae</taxon>
        <taxon>rosids</taxon>
        <taxon>fabids</taxon>
        <taxon>Fabales</taxon>
        <taxon>Fabaceae</taxon>
        <taxon>Papilionoideae</taxon>
        <taxon>50 kb inversion clade</taxon>
        <taxon>NPAAA clade</taxon>
        <taxon>Hologalegina</taxon>
        <taxon>IRL clade</taxon>
        <taxon>Trifolieae</taxon>
        <taxon>Trifolium</taxon>
    </lineage>
</organism>
<gene>
    <name evidence="2" type="ORF">L195_g063870</name>
</gene>
<feature type="signal peptide" evidence="1">
    <location>
        <begin position="1"/>
        <end position="21"/>
    </location>
</feature>
<reference evidence="2 3" key="1">
    <citation type="journal article" date="2014" name="Am. J. Bot.">
        <title>Genome assembly and annotation for red clover (Trifolium pratense; Fabaceae).</title>
        <authorList>
            <person name="Istvanek J."/>
            <person name="Jaros M."/>
            <person name="Krenek A."/>
            <person name="Repkova J."/>
        </authorList>
    </citation>
    <scope>NUCLEOTIDE SEQUENCE [LARGE SCALE GENOMIC DNA]</scope>
    <source>
        <strain evidence="3">cv. Tatra</strain>
        <tissue evidence="2">Young leaves</tissue>
    </source>
</reference>
<protein>
    <submittedName>
        <fullName evidence="2">Uncharacterized protein</fullName>
    </submittedName>
</protein>
<dbReference type="Proteomes" id="UP000236291">
    <property type="component" value="Unassembled WGS sequence"/>
</dbReference>
<feature type="non-terminal residue" evidence="2">
    <location>
        <position position="61"/>
    </location>
</feature>
<keyword evidence="1" id="KW-0732">Signal</keyword>
<dbReference type="AlphaFoldDB" id="A0A2K3KPF8"/>
<proteinExistence type="predicted"/>
<dbReference type="EMBL" id="ASHM01223646">
    <property type="protein sequence ID" value="PNX68191.1"/>
    <property type="molecule type" value="Genomic_DNA"/>
</dbReference>
<accession>A0A2K3KPF8</accession>
<feature type="chain" id="PRO_5014401100" evidence="1">
    <location>
        <begin position="22"/>
        <end position="61"/>
    </location>
</feature>
<evidence type="ECO:0000256" key="1">
    <source>
        <dbReference type="SAM" id="SignalP"/>
    </source>
</evidence>
<reference evidence="2 3" key="2">
    <citation type="journal article" date="2017" name="Front. Plant Sci.">
        <title>Gene Classification and Mining of Molecular Markers Useful in Red Clover (Trifolium pratense) Breeding.</title>
        <authorList>
            <person name="Istvanek J."/>
            <person name="Dluhosova J."/>
            <person name="Dluhos P."/>
            <person name="Patkova L."/>
            <person name="Nedelnik J."/>
            <person name="Repkova J."/>
        </authorList>
    </citation>
    <scope>NUCLEOTIDE SEQUENCE [LARGE SCALE GENOMIC DNA]</scope>
    <source>
        <strain evidence="3">cv. Tatra</strain>
        <tissue evidence="2">Young leaves</tissue>
    </source>
</reference>
<evidence type="ECO:0000313" key="3">
    <source>
        <dbReference type="Proteomes" id="UP000236291"/>
    </source>
</evidence>
<name>A0A2K3KPF8_TRIPR</name>
<comment type="caution">
    <text evidence="2">The sequence shown here is derived from an EMBL/GenBank/DDBJ whole genome shotgun (WGS) entry which is preliminary data.</text>
</comment>